<keyword evidence="2" id="KW-1185">Reference proteome</keyword>
<name>A0A2P6MDU0_ALKUR</name>
<accession>A0A2P6MDU0</accession>
<evidence type="ECO:0000313" key="1">
    <source>
        <dbReference type="EMBL" id="PRO64449.1"/>
    </source>
</evidence>
<sequence>MAFGVTRKEIYRWRREAESGTVAFLTHFWLDDRFPECITVTKAACTSRDKLIHWGKEYGLRPEWIHEDGNIPHFDLLGEKEEAVLLAEGCAEKLYELRERSRRSNRKDEPHA</sequence>
<dbReference type="Proteomes" id="UP000243650">
    <property type="component" value="Unassembled WGS sequence"/>
</dbReference>
<proteinExistence type="predicted"/>
<dbReference type="AlphaFoldDB" id="A0A2P6MDU0"/>
<reference evidence="1 2" key="1">
    <citation type="submission" date="2018-03" db="EMBL/GenBank/DDBJ databases">
        <title>Bacillus urumqiensis sp. nov., a moderately haloalkaliphilic bacterium isolated from a salt lake.</title>
        <authorList>
            <person name="Zhao B."/>
            <person name="Liao Z."/>
        </authorList>
    </citation>
    <scope>NUCLEOTIDE SEQUENCE [LARGE SCALE GENOMIC DNA]</scope>
    <source>
        <strain evidence="1 2">BZ-SZ-XJ18</strain>
    </source>
</reference>
<organism evidence="1 2">
    <name type="scientific">Alkalicoccus urumqiensis</name>
    <name type="common">Bacillus urumqiensis</name>
    <dbReference type="NCBI Taxonomy" id="1548213"/>
    <lineage>
        <taxon>Bacteria</taxon>
        <taxon>Bacillati</taxon>
        <taxon>Bacillota</taxon>
        <taxon>Bacilli</taxon>
        <taxon>Bacillales</taxon>
        <taxon>Bacillaceae</taxon>
        <taxon>Alkalicoccus</taxon>
    </lineage>
</organism>
<comment type="caution">
    <text evidence="1">The sequence shown here is derived from an EMBL/GenBank/DDBJ whole genome shotgun (WGS) entry which is preliminary data.</text>
</comment>
<gene>
    <name evidence="1" type="ORF">C6I21_14715</name>
</gene>
<protein>
    <submittedName>
        <fullName evidence="1">Uncharacterized protein</fullName>
    </submittedName>
</protein>
<dbReference type="EMBL" id="PVNS01000016">
    <property type="protein sequence ID" value="PRO64449.1"/>
    <property type="molecule type" value="Genomic_DNA"/>
</dbReference>
<dbReference type="OrthoDB" id="2361368at2"/>
<evidence type="ECO:0000313" key="2">
    <source>
        <dbReference type="Proteomes" id="UP000243650"/>
    </source>
</evidence>
<dbReference type="RefSeq" id="WP_105960237.1">
    <property type="nucleotide sequence ID" value="NZ_PVNS01000016.1"/>
</dbReference>